<dbReference type="InterPro" id="IPR050596">
    <property type="entry name" value="AspAT/PAT-like"/>
</dbReference>
<dbReference type="GO" id="GO:0030170">
    <property type="term" value="F:pyridoxal phosphate binding"/>
    <property type="evidence" value="ECO:0007669"/>
    <property type="project" value="InterPro"/>
</dbReference>
<dbReference type="PANTHER" id="PTHR46383:SF3">
    <property type="entry name" value="ASPARTATE AMINOTRANSFERASE-RELATED"/>
    <property type="match status" value="1"/>
</dbReference>
<comment type="subunit">
    <text evidence="3">Homodimer.</text>
</comment>
<dbReference type="InterPro" id="IPR015421">
    <property type="entry name" value="PyrdxlP-dep_Trfase_major"/>
</dbReference>
<dbReference type="Gene3D" id="3.40.640.10">
    <property type="entry name" value="Type I PLP-dependent aspartate aminotransferase-like (Major domain)"/>
    <property type="match status" value="1"/>
</dbReference>
<sequence>MSFSRKIQEISGSTIREVFEEAGEDSINLGLGEPDLDTPIEAKKEAKRSIDKNQTNYTSNKGLIGLRKSICDYIEKFNIFVNPSNVIVTSGGSEALHIATEALIGFDDEAMIPDPGFVSYDPLVKIAGGKSVPYSLNEENGFSLNLESIKERINNKTKVVFLNSPSNPTGAVLGPEEVKAVTELADDYGAYIISDEVYSEIIYGKNHVSPKEFYDKVIVVDSFSKTFSMTGWRVGYLLADEGVIDQSLKVHQYIQACAPSISQKAANKALSDSMDYISYIRDKFMKRRDLVMKKLDDIKEIDYVEPSGAFYIFPNVSKLGGGKKVSRKLAERDVITVPGSAFGREGRDYIRMSYANSKEKLKEGLDRFSKLCKDLEF</sequence>
<gene>
    <name evidence="9" type="ORF">BTN85_1486</name>
</gene>
<keyword evidence="5 7" id="KW-0808">Transferase</keyword>
<keyword evidence="10" id="KW-1185">Reference proteome</keyword>
<dbReference type="EC" id="2.6.1.-" evidence="7"/>
<dbReference type="PROSITE" id="PS00105">
    <property type="entry name" value="AA_TRANSFER_CLASS_1"/>
    <property type="match status" value="1"/>
</dbReference>
<dbReference type="GO" id="GO:0008483">
    <property type="term" value="F:transaminase activity"/>
    <property type="evidence" value="ECO:0007669"/>
    <property type="project" value="UniProtKB-KW"/>
</dbReference>
<accession>A0A1Q6DX98</accession>
<dbReference type="AlphaFoldDB" id="A0A1Q6DX98"/>
<dbReference type="Gene3D" id="3.90.1150.10">
    <property type="entry name" value="Aspartate Aminotransferase, domain 1"/>
    <property type="match status" value="1"/>
</dbReference>
<evidence type="ECO:0000256" key="4">
    <source>
        <dbReference type="ARBA" id="ARBA00022576"/>
    </source>
</evidence>
<evidence type="ECO:0000256" key="3">
    <source>
        <dbReference type="ARBA" id="ARBA00011738"/>
    </source>
</evidence>
<organism evidence="9 10">
    <name type="scientific">Methanohalarchaeum thermophilum</name>
    <dbReference type="NCBI Taxonomy" id="1903181"/>
    <lineage>
        <taxon>Archaea</taxon>
        <taxon>Methanobacteriati</taxon>
        <taxon>Methanobacteriota</taxon>
        <taxon>Methanonatronarchaeia</taxon>
        <taxon>Methanonatronarchaeales</taxon>
        <taxon>Methanonatronarchaeaceae</taxon>
        <taxon>Candidatus Methanohalarchaeum</taxon>
    </lineage>
</organism>
<comment type="cofactor">
    <cofactor evidence="1 7">
        <name>pyridoxal 5'-phosphate</name>
        <dbReference type="ChEBI" id="CHEBI:597326"/>
    </cofactor>
</comment>
<dbReference type="GO" id="GO:0006520">
    <property type="term" value="P:amino acid metabolic process"/>
    <property type="evidence" value="ECO:0007669"/>
    <property type="project" value="InterPro"/>
</dbReference>
<proteinExistence type="inferred from homology"/>
<comment type="caution">
    <text evidence="9">The sequence shown here is derived from an EMBL/GenBank/DDBJ whole genome shotgun (WGS) entry which is preliminary data.</text>
</comment>
<protein>
    <recommendedName>
        <fullName evidence="7">Aminotransferase</fullName>
        <ecNumber evidence="7">2.6.1.-</ecNumber>
    </recommendedName>
</protein>
<dbReference type="STRING" id="1903181.BTN85_1486"/>
<evidence type="ECO:0000313" key="9">
    <source>
        <dbReference type="EMBL" id="OKY78980.1"/>
    </source>
</evidence>
<evidence type="ECO:0000256" key="5">
    <source>
        <dbReference type="ARBA" id="ARBA00022679"/>
    </source>
</evidence>
<dbReference type="EMBL" id="MSDW01000001">
    <property type="protein sequence ID" value="OKY78980.1"/>
    <property type="molecule type" value="Genomic_DNA"/>
</dbReference>
<dbReference type="Pfam" id="PF00155">
    <property type="entry name" value="Aminotran_1_2"/>
    <property type="match status" value="1"/>
</dbReference>
<dbReference type="SUPFAM" id="SSF53383">
    <property type="entry name" value="PLP-dependent transferases"/>
    <property type="match status" value="1"/>
</dbReference>
<evidence type="ECO:0000256" key="7">
    <source>
        <dbReference type="RuleBase" id="RU000481"/>
    </source>
</evidence>
<comment type="similarity">
    <text evidence="2 7">Belongs to the class-I pyridoxal-phosphate-dependent aminotransferase family.</text>
</comment>
<feature type="domain" description="Aminotransferase class I/classII large" evidence="8">
    <location>
        <begin position="25"/>
        <end position="367"/>
    </location>
</feature>
<dbReference type="InterPro" id="IPR015422">
    <property type="entry name" value="PyrdxlP-dep_Trfase_small"/>
</dbReference>
<dbReference type="InterPro" id="IPR004839">
    <property type="entry name" value="Aminotransferase_I/II_large"/>
</dbReference>
<dbReference type="Proteomes" id="UP000185744">
    <property type="component" value="Unassembled WGS sequence"/>
</dbReference>
<evidence type="ECO:0000256" key="1">
    <source>
        <dbReference type="ARBA" id="ARBA00001933"/>
    </source>
</evidence>
<evidence type="ECO:0000256" key="2">
    <source>
        <dbReference type="ARBA" id="ARBA00007441"/>
    </source>
</evidence>
<dbReference type="InterPro" id="IPR004838">
    <property type="entry name" value="NHTrfase_class1_PyrdxlP-BS"/>
</dbReference>
<name>A0A1Q6DX98_METT1</name>
<keyword evidence="4 7" id="KW-0032">Aminotransferase</keyword>
<evidence type="ECO:0000259" key="8">
    <source>
        <dbReference type="Pfam" id="PF00155"/>
    </source>
</evidence>
<evidence type="ECO:0000313" key="10">
    <source>
        <dbReference type="Proteomes" id="UP000185744"/>
    </source>
</evidence>
<dbReference type="FunCoup" id="A0A1Q6DX98">
    <property type="interactions" value="178"/>
</dbReference>
<dbReference type="CDD" id="cd00609">
    <property type="entry name" value="AAT_like"/>
    <property type="match status" value="1"/>
</dbReference>
<dbReference type="InParanoid" id="A0A1Q6DX98"/>
<keyword evidence="6" id="KW-0663">Pyridoxal phosphate</keyword>
<reference evidence="9" key="1">
    <citation type="submission" date="2016-12" db="EMBL/GenBank/DDBJ databases">
        <title>Discovery of methanogenic haloarchaea.</title>
        <authorList>
            <person name="Sorokin D.Y."/>
            <person name="Makarova K.S."/>
            <person name="Abbas B."/>
            <person name="Ferrer M."/>
            <person name="Golyshin P.N."/>
        </authorList>
    </citation>
    <scope>NUCLEOTIDE SEQUENCE [LARGE SCALE GENOMIC DNA]</scope>
    <source>
        <strain evidence="9">HMET1</strain>
    </source>
</reference>
<dbReference type="PANTHER" id="PTHR46383">
    <property type="entry name" value="ASPARTATE AMINOTRANSFERASE"/>
    <property type="match status" value="1"/>
</dbReference>
<dbReference type="InterPro" id="IPR015424">
    <property type="entry name" value="PyrdxlP-dep_Trfase"/>
</dbReference>
<evidence type="ECO:0000256" key="6">
    <source>
        <dbReference type="ARBA" id="ARBA00022898"/>
    </source>
</evidence>